<proteinExistence type="predicted"/>
<name>A0AAW5VB83_9LEPT</name>
<protein>
    <submittedName>
        <fullName evidence="1">Uncharacterized protein</fullName>
    </submittedName>
</protein>
<dbReference type="Proteomes" id="UP001209694">
    <property type="component" value="Unassembled WGS sequence"/>
</dbReference>
<organism evidence="1 2">
    <name type="scientific">Leptospira levettii</name>
    <dbReference type="NCBI Taxonomy" id="2023178"/>
    <lineage>
        <taxon>Bacteria</taxon>
        <taxon>Pseudomonadati</taxon>
        <taxon>Spirochaetota</taxon>
        <taxon>Spirochaetia</taxon>
        <taxon>Leptospirales</taxon>
        <taxon>Leptospiraceae</taxon>
        <taxon>Leptospira</taxon>
    </lineage>
</organism>
<sequence length="205" mass="23795">MDQNTSDHVSYLKIRITKLKENPILNQEQIKAYEKVLGIANTSSSYEEYTNQLGNDSDLFSVAKSEQMDRYRSLKQLYEKFGMEENARVYAKREEVALGCKSYAELATKLPQSLSFVTENETNEKINQSVLVLQLLFQINTIANVSQQKEKAKQTKEEYLILKELDPVFSFDSYFQNPYQLLNPFTKSQMNRLVQKIESLLGEDF</sequence>
<dbReference type="EMBL" id="JAMQQD010000002">
    <property type="protein sequence ID" value="MCW7515157.1"/>
    <property type="molecule type" value="Genomic_DNA"/>
</dbReference>
<dbReference type="AlphaFoldDB" id="A0AAW5VB83"/>
<reference evidence="1" key="1">
    <citation type="submission" date="2022-06" db="EMBL/GenBank/DDBJ databases">
        <title>Leptospira isolates from biofilms formed at urban environments.</title>
        <authorList>
            <person name="Ribeiro P.S."/>
            <person name="Sousa T."/>
            <person name="Carvalho N."/>
            <person name="Aburjaile F."/>
            <person name="Neves F."/>
            <person name="Oliveira D."/>
            <person name="Blanco L."/>
            <person name="Lima J."/>
            <person name="Costa F."/>
            <person name="Brenig B."/>
            <person name="Soares S."/>
            <person name="Ramos R."/>
            <person name="Goes-Neto A."/>
            <person name="Matiuzzi M."/>
            <person name="Azevedo V."/>
            <person name="Ristow P."/>
        </authorList>
    </citation>
    <scope>NUCLEOTIDE SEQUENCE</scope>
    <source>
        <strain evidence="1">VSF7</strain>
    </source>
</reference>
<dbReference type="RefSeq" id="WP_265355393.1">
    <property type="nucleotide sequence ID" value="NZ_JAMQPS010000001.1"/>
</dbReference>
<accession>A0AAW5VB83</accession>
<comment type="caution">
    <text evidence="1">The sequence shown here is derived from an EMBL/GenBank/DDBJ whole genome shotgun (WGS) entry which is preliminary data.</text>
</comment>
<gene>
    <name evidence="1" type="ORF">ND810_08310</name>
</gene>
<evidence type="ECO:0000313" key="1">
    <source>
        <dbReference type="EMBL" id="MCW7515157.1"/>
    </source>
</evidence>
<evidence type="ECO:0000313" key="2">
    <source>
        <dbReference type="Proteomes" id="UP001209694"/>
    </source>
</evidence>